<keyword evidence="3" id="KW-1185">Reference proteome</keyword>
<evidence type="ECO:0000313" key="3">
    <source>
        <dbReference type="Proteomes" id="UP000678393"/>
    </source>
</evidence>
<feature type="compositionally biased region" description="Polar residues" evidence="1">
    <location>
        <begin position="167"/>
        <end position="184"/>
    </location>
</feature>
<dbReference type="AlphaFoldDB" id="A0A8S4A3H9"/>
<sequence length="323" mass="36300">MRQVTIANFVSIYINVLASFLIKQLKGDHSHVVDVVNMATTTRVPKQKKKKSGGQKNMHKRIADDINSEDENETDIENLMTPEDKLLLKDVHDDEEVSDVEIDASGNDVSESEISSFLQKLGVEKYRPHPAPTPAEKQQSKNVKNKTNVDTKVDAEILKQVKKNKNTKPGTQDGITEHMNASKNEVSKAKSAVNPVEVQSVMKFLQLHKTRKHLLLKPGEMWREEQAQQLPGGPPDEKLTQEAENLAKRLLEEEVALYSKQREHSKRSEARWLKTVLSSGTLSDKMAALTLLIQESPLHNLASVDSLISMSRKKGRREAMMAV</sequence>
<comment type="caution">
    <text evidence="2">The sequence shown here is derived from an EMBL/GenBank/DDBJ whole genome shotgun (WGS) entry which is preliminary data.</text>
</comment>
<name>A0A8S4A3H9_9EUPU</name>
<gene>
    <name evidence="2" type="ORF">CUNI_LOCUS21991</name>
</gene>
<dbReference type="PANTHER" id="PTHR12048">
    <property type="entry name" value="CCAAT-BINDING FACTOR-RELATED"/>
    <property type="match status" value="1"/>
</dbReference>
<protein>
    <submittedName>
        <fullName evidence="2">Uncharacterized protein</fullName>
    </submittedName>
</protein>
<dbReference type="InterPro" id="IPR040155">
    <property type="entry name" value="CEBPZ/Mak21-like"/>
</dbReference>
<proteinExistence type="predicted"/>
<organism evidence="2 3">
    <name type="scientific">Candidula unifasciata</name>
    <dbReference type="NCBI Taxonomy" id="100452"/>
    <lineage>
        <taxon>Eukaryota</taxon>
        <taxon>Metazoa</taxon>
        <taxon>Spiralia</taxon>
        <taxon>Lophotrochozoa</taxon>
        <taxon>Mollusca</taxon>
        <taxon>Gastropoda</taxon>
        <taxon>Heterobranchia</taxon>
        <taxon>Euthyneura</taxon>
        <taxon>Panpulmonata</taxon>
        <taxon>Eupulmonata</taxon>
        <taxon>Stylommatophora</taxon>
        <taxon>Helicina</taxon>
        <taxon>Helicoidea</taxon>
        <taxon>Geomitridae</taxon>
        <taxon>Candidula</taxon>
    </lineage>
</organism>
<feature type="region of interest" description="Disordered" evidence="1">
    <location>
        <begin position="164"/>
        <end position="184"/>
    </location>
</feature>
<dbReference type="GO" id="GO:0005634">
    <property type="term" value="C:nucleus"/>
    <property type="evidence" value="ECO:0007669"/>
    <property type="project" value="TreeGrafter"/>
</dbReference>
<feature type="region of interest" description="Disordered" evidence="1">
    <location>
        <begin position="126"/>
        <end position="145"/>
    </location>
</feature>
<dbReference type="PANTHER" id="PTHR12048:SF0">
    <property type="entry name" value="CCAAT_ENHANCER-BINDING PROTEIN ZETA"/>
    <property type="match status" value="1"/>
</dbReference>
<evidence type="ECO:0000256" key="1">
    <source>
        <dbReference type="SAM" id="MobiDB-lite"/>
    </source>
</evidence>
<reference evidence="2" key="1">
    <citation type="submission" date="2021-04" db="EMBL/GenBank/DDBJ databases">
        <authorList>
            <consortium name="Molecular Ecology Group"/>
        </authorList>
    </citation>
    <scope>NUCLEOTIDE SEQUENCE</scope>
</reference>
<dbReference type="Proteomes" id="UP000678393">
    <property type="component" value="Unassembled WGS sequence"/>
</dbReference>
<accession>A0A8S4A3H9</accession>
<dbReference type="EMBL" id="CAJHNH020008532">
    <property type="protein sequence ID" value="CAG5136433.1"/>
    <property type="molecule type" value="Genomic_DNA"/>
</dbReference>
<dbReference type="OrthoDB" id="28947at2759"/>
<evidence type="ECO:0000313" key="2">
    <source>
        <dbReference type="EMBL" id="CAG5136433.1"/>
    </source>
</evidence>
<feature type="non-terminal residue" evidence="2">
    <location>
        <position position="323"/>
    </location>
</feature>